<proteinExistence type="predicted"/>
<protein>
    <submittedName>
        <fullName evidence="1">Uncharacterized protein</fullName>
    </submittedName>
</protein>
<name>A0A0H4NK15_SALSA</name>
<dbReference type="EMBL" id="KP898412">
    <property type="protein sequence ID" value="AKP41005.1"/>
    <property type="molecule type" value="Genomic_DNA"/>
</dbReference>
<accession>A0A0H4NK15</accession>
<sequence length="492" mass="55661">MLFFSIFLQTSTDLLDESSDATDYDDADYVPDTCGSFLDASIISTISSCMKSLMLQWLSVLIKDPAKEESCYALLRREETLTIMLKWQAVALERWLPVEDLVLQNHLITTVTANFAKDCMQEIPYGDVRNCPKKSVEGEPQVGRKWIQLHIPRPDSVKEAVWKIVCEMNQDDVSSVVRSETEILCIGESVLNSRKPYEKRNDYARQKMREMARLLITARAITPLKSTEDLVMPCNFPHVIQAVRSVAGYDVESNSYKIPSLALKLGHSLAKVAGIVQCNAIIANRPAVAESAKQFATLHQKKWTESISAAALGTLQQAKWNKPQVLPFTEDVSALHKFLATERAKCMKDLEEEPNSKSFGNLAKVTLTQVVLFNRRREGEVSKMELQSFTSRDLTELNPDIVSGLTDFERKLAEHFERVEIRGKRSRKVPVLLTPDMIAAMDLLMISRKECQIHKENVYMFARPGILSHYRGSDCFRKYANQCGAKNPEAPF</sequence>
<organism evidence="1">
    <name type="scientific">Salmo salar</name>
    <name type="common">Atlantic salmon</name>
    <dbReference type="NCBI Taxonomy" id="8030"/>
    <lineage>
        <taxon>Eukaryota</taxon>
        <taxon>Metazoa</taxon>
        <taxon>Chordata</taxon>
        <taxon>Craniata</taxon>
        <taxon>Vertebrata</taxon>
        <taxon>Euteleostomi</taxon>
        <taxon>Actinopterygii</taxon>
        <taxon>Neopterygii</taxon>
        <taxon>Teleostei</taxon>
        <taxon>Protacanthopterygii</taxon>
        <taxon>Salmoniformes</taxon>
        <taxon>Salmonidae</taxon>
        <taxon>Salmoninae</taxon>
        <taxon>Salmo</taxon>
    </lineage>
</organism>
<dbReference type="PANTHER" id="PTHR33480:SF5">
    <property type="entry name" value="SI:DKEY-51D8.9"/>
    <property type="match status" value="1"/>
</dbReference>
<dbReference type="PANTHER" id="PTHR33480">
    <property type="entry name" value="SET DOMAIN-CONTAINING PROTEIN-RELATED"/>
    <property type="match status" value="1"/>
</dbReference>
<evidence type="ECO:0000313" key="1">
    <source>
        <dbReference type="EMBL" id="AKP41005.1"/>
    </source>
</evidence>
<dbReference type="AlphaFoldDB" id="A0A0H4NK15"/>
<reference evidence="1" key="1">
    <citation type="journal article" date="2015" name="G3 (Bethesda)">
        <title>Genomic Instability of the Sex-Determining Locus in Atlantic Salmon (Salmo salar).</title>
        <authorList>
            <person name="Lubieniecki K.P."/>
            <person name="Lin S."/>
            <person name="Cabana E.I."/>
            <person name="Li J."/>
            <person name="Lai Y.Y."/>
            <person name="Davidson W.S."/>
        </authorList>
    </citation>
    <scope>NUCLEOTIDE SEQUENCE</scope>
</reference>